<reference evidence="3" key="2">
    <citation type="submission" date="2025-08" db="UniProtKB">
        <authorList>
            <consortium name="RefSeq"/>
        </authorList>
    </citation>
    <scope>IDENTIFICATION</scope>
    <source>
        <tissue evidence="3">Leaf</tissue>
    </source>
</reference>
<protein>
    <submittedName>
        <fullName evidence="3">Defensin-like protein 75</fullName>
    </submittedName>
</protein>
<reference evidence="2" key="1">
    <citation type="journal article" date="2014" name="Nat. Commun.">
        <title>The emerging biofuel crop Camelina sativa retains a highly undifferentiated hexaploid genome structure.</title>
        <authorList>
            <person name="Kagale S."/>
            <person name="Koh C."/>
            <person name="Nixon J."/>
            <person name="Bollina V."/>
            <person name="Clarke W.E."/>
            <person name="Tuteja R."/>
            <person name="Spillane C."/>
            <person name="Robinson S.J."/>
            <person name="Links M.G."/>
            <person name="Clarke C."/>
            <person name="Higgins E.E."/>
            <person name="Huebert T."/>
            <person name="Sharpe A.G."/>
            <person name="Parkin I.A."/>
        </authorList>
    </citation>
    <scope>NUCLEOTIDE SEQUENCE [LARGE SCALE GENOMIC DNA]</scope>
    <source>
        <strain evidence="2">cv. DH55</strain>
    </source>
</reference>
<proteinExistence type="predicted"/>
<keyword evidence="2" id="KW-1185">Reference proteome</keyword>
<sequence length="83" mass="9018">MAKIISLAVVGTIAIILLLVIAEQANAITVDADYYGPCTNNCQQLCISKGYTDWTCAIFKTGTGCCCKPRKKQIFKQATQLNN</sequence>
<dbReference type="GeneID" id="109126992"/>
<dbReference type="Proteomes" id="UP000694864">
    <property type="component" value="Chromosome 10"/>
</dbReference>
<dbReference type="RefSeq" id="XP_019086576.1">
    <property type="nucleotide sequence ID" value="XM_019231031.1"/>
</dbReference>
<evidence type="ECO:0000313" key="2">
    <source>
        <dbReference type="Proteomes" id="UP000694864"/>
    </source>
</evidence>
<feature type="chain" id="PRO_5045468098" evidence="1">
    <location>
        <begin position="28"/>
        <end position="83"/>
    </location>
</feature>
<feature type="signal peptide" evidence="1">
    <location>
        <begin position="1"/>
        <end position="27"/>
    </location>
</feature>
<evidence type="ECO:0000313" key="3">
    <source>
        <dbReference type="RefSeq" id="XP_019086576.1"/>
    </source>
</evidence>
<name>A0ABM1QII8_CAMSA</name>
<accession>A0ABM1QII8</accession>
<organism evidence="2 3">
    <name type="scientific">Camelina sativa</name>
    <name type="common">False flax</name>
    <name type="synonym">Myagrum sativum</name>
    <dbReference type="NCBI Taxonomy" id="90675"/>
    <lineage>
        <taxon>Eukaryota</taxon>
        <taxon>Viridiplantae</taxon>
        <taxon>Streptophyta</taxon>
        <taxon>Embryophyta</taxon>
        <taxon>Tracheophyta</taxon>
        <taxon>Spermatophyta</taxon>
        <taxon>Magnoliopsida</taxon>
        <taxon>eudicotyledons</taxon>
        <taxon>Gunneridae</taxon>
        <taxon>Pentapetalae</taxon>
        <taxon>rosids</taxon>
        <taxon>malvids</taxon>
        <taxon>Brassicales</taxon>
        <taxon>Brassicaceae</taxon>
        <taxon>Camelineae</taxon>
        <taxon>Camelina</taxon>
    </lineage>
</organism>
<keyword evidence="1" id="KW-0732">Signal</keyword>
<evidence type="ECO:0000256" key="1">
    <source>
        <dbReference type="SAM" id="SignalP"/>
    </source>
</evidence>
<gene>
    <name evidence="3" type="primary">LOC109126992</name>
</gene>